<name>A0A512IVK2_9HYPH</name>
<gene>
    <name evidence="2" type="ORF">MHA02_41180</name>
</gene>
<evidence type="ECO:0000256" key="1">
    <source>
        <dbReference type="SAM" id="MobiDB-lite"/>
    </source>
</evidence>
<evidence type="ECO:0000313" key="2">
    <source>
        <dbReference type="EMBL" id="GEP01731.1"/>
    </source>
</evidence>
<reference evidence="2 3" key="1">
    <citation type="submission" date="2019-07" db="EMBL/GenBank/DDBJ databases">
        <title>Whole genome shotgun sequence of Methylobacterium haplocladii NBRC 107714.</title>
        <authorList>
            <person name="Hosoyama A."/>
            <person name="Uohara A."/>
            <person name="Ohji S."/>
            <person name="Ichikawa N."/>
        </authorList>
    </citation>
    <scope>NUCLEOTIDE SEQUENCE [LARGE SCALE GENOMIC DNA]</scope>
    <source>
        <strain evidence="2 3">NBRC 107714</strain>
    </source>
</reference>
<organism evidence="2 3">
    <name type="scientific">Methylobacterium haplocladii</name>
    <dbReference type="NCBI Taxonomy" id="1176176"/>
    <lineage>
        <taxon>Bacteria</taxon>
        <taxon>Pseudomonadati</taxon>
        <taxon>Pseudomonadota</taxon>
        <taxon>Alphaproteobacteria</taxon>
        <taxon>Hyphomicrobiales</taxon>
        <taxon>Methylobacteriaceae</taxon>
        <taxon>Methylobacterium</taxon>
    </lineage>
</organism>
<dbReference type="EMBL" id="BJZT01000049">
    <property type="protein sequence ID" value="GEP01731.1"/>
    <property type="molecule type" value="Genomic_DNA"/>
</dbReference>
<dbReference type="Proteomes" id="UP000321258">
    <property type="component" value="Unassembled WGS sequence"/>
</dbReference>
<keyword evidence="3" id="KW-1185">Reference proteome</keyword>
<comment type="caution">
    <text evidence="2">The sequence shown here is derived from an EMBL/GenBank/DDBJ whole genome shotgun (WGS) entry which is preliminary data.</text>
</comment>
<accession>A0A512IVK2</accession>
<dbReference type="AlphaFoldDB" id="A0A512IVK2"/>
<proteinExistence type="predicted"/>
<sequence>MRIEGNDYRFLGSGFRVYRGQQAFAHRAKNQIEIESLKISTCFAVVFVNTTKKYAGLVRVFGDEQEGLLKPFLRNALRKADIGDRILLEVHGGAPMPGQGANADRRSNVLRTLDHLAKNGIDPKAPGSCASPIDISFRVRWIDDDDTIDLRVSTWTGSVTRSESRSLAVRATEKRVARKTAATPMPKARPRSIPGKIKLSLPWTSHLEENSASPERVPPTGGYVPDPE</sequence>
<feature type="region of interest" description="Disordered" evidence="1">
    <location>
        <begin position="178"/>
        <end position="228"/>
    </location>
</feature>
<protein>
    <submittedName>
        <fullName evidence="2">Uncharacterized protein</fullName>
    </submittedName>
</protein>
<evidence type="ECO:0000313" key="3">
    <source>
        <dbReference type="Proteomes" id="UP000321258"/>
    </source>
</evidence>